<evidence type="ECO:0000256" key="2">
    <source>
        <dbReference type="ARBA" id="ARBA00022723"/>
    </source>
</evidence>
<gene>
    <name evidence="6" type="ORF">MNBD_GAMMA05-1168</name>
</gene>
<dbReference type="Pfam" id="PF04828">
    <property type="entry name" value="GFA"/>
    <property type="match status" value="1"/>
</dbReference>
<dbReference type="PANTHER" id="PTHR33337:SF40">
    <property type="entry name" value="CENP-V_GFA DOMAIN-CONTAINING PROTEIN-RELATED"/>
    <property type="match status" value="1"/>
</dbReference>
<accession>A0A3B0WM73</accession>
<dbReference type="GO" id="GO:0016846">
    <property type="term" value="F:carbon-sulfur lyase activity"/>
    <property type="evidence" value="ECO:0007669"/>
    <property type="project" value="InterPro"/>
</dbReference>
<dbReference type="GO" id="GO:0046872">
    <property type="term" value="F:metal ion binding"/>
    <property type="evidence" value="ECO:0007669"/>
    <property type="project" value="UniProtKB-KW"/>
</dbReference>
<proteinExistence type="inferred from homology"/>
<dbReference type="Gene3D" id="3.90.1590.10">
    <property type="entry name" value="glutathione-dependent formaldehyde- activating enzyme (gfa)"/>
    <property type="match status" value="1"/>
</dbReference>
<keyword evidence="2" id="KW-0479">Metal-binding</keyword>
<dbReference type="PROSITE" id="PS51891">
    <property type="entry name" value="CENP_V_GFA"/>
    <property type="match status" value="1"/>
</dbReference>
<dbReference type="InterPro" id="IPR006913">
    <property type="entry name" value="CENP-V/GFA"/>
</dbReference>
<keyword evidence="3" id="KW-0862">Zinc</keyword>
<evidence type="ECO:0000313" key="6">
    <source>
        <dbReference type="EMBL" id="VAW53630.1"/>
    </source>
</evidence>
<name>A0A3B0WM73_9ZZZZ</name>
<evidence type="ECO:0000256" key="4">
    <source>
        <dbReference type="ARBA" id="ARBA00023239"/>
    </source>
</evidence>
<protein>
    <recommendedName>
        <fullName evidence="5">CENP-V/GFA domain-containing protein</fullName>
    </recommendedName>
</protein>
<comment type="similarity">
    <text evidence="1">Belongs to the Gfa family.</text>
</comment>
<dbReference type="PANTHER" id="PTHR33337">
    <property type="entry name" value="GFA DOMAIN-CONTAINING PROTEIN"/>
    <property type="match status" value="1"/>
</dbReference>
<dbReference type="SUPFAM" id="SSF51316">
    <property type="entry name" value="Mss4-like"/>
    <property type="match status" value="1"/>
</dbReference>
<dbReference type="EMBL" id="UOFE01000035">
    <property type="protein sequence ID" value="VAW53630.1"/>
    <property type="molecule type" value="Genomic_DNA"/>
</dbReference>
<dbReference type="AlphaFoldDB" id="A0A3B0WM73"/>
<evidence type="ECO:0000259" key="5">
    <source>
        <dbReference type="PROSITE" id="PS51891"/>
    </source>
</evidence>
<evidence type="ECO:0000256" key="3">
    <source>
        <dbReference type="ARBA" id="ARBA00022833"/>
    </source>
</evidence>
<evidence type="ECO:0000256" key="1">
    <source>
        <dbReference type="ARBA" id="ARBA00005495"/>
    </source>
</evidence>
<feature type="domain" description="CENP-V/GFA" evidence="5">
    <location>
        <begin position="2"/>
        <end position="118"/>
    </location>
</feature>
<keyword evidence="4" id="KW-0456">Lyase</keyword>
<organism evidence="6">
    <name type="scientific">hydrothermal vent metagenome</name>
    <dbReference type="NCBI Taxonomy" id="652676"/>
    <lineage>
        <taxon>unclassified sequences</taxon>
        <taxon>metagenomes</taxon>
        <taxon>ecological metagenomes</taxon>
    </lineage>
</organism>
<sequence>MIKGSCMCGEVTYEIQGEIGEITHCHCTTCRKAHGSAFSSVAAVQINDFKFISGKNQIKCYQSSPDKVRCFCSNCGSHIYAHRNGQQHYILRLGTLDDDPKSRPTNHIWVSLKAPWYNIENDCKLPKHNTWADDS</sequence>
<dbReference type="InterPro" id="IPR011057">
    <property type="entry name" value="Mss4-like_sf"/>
</dbReference>
<reference evidence="6" key="1">
    <citation type="submission" date="2018-06" db="EMBL/GenBank/DDBJ databases">
        <authorList>
            <person name="Zhirakovskaya E."/>
        </authorList>
    </citation>
    <scope>NUCLEOTIDE SEQUENCE</scope>
</reference>